<dbReference type="Proteomes" id="UP000010467">
    <property type="component" value="Chromosome"/>
</dbReference>
<keyword evidence="2" id="KW-1185">Reference proteome</keyword>
<reference evidence="2" key="1">
    <citation type="submission" date="2012-03" db="EMBL/GenBank/DDBJ databases">
        <title>Complete sequence of chromosome of Deinococcus peraridilitoris DSM 19664.</title>
        <authorList>
            <person name="Lucas S."/>
            <person name="Copeland A."/>
            <person name="Lapidus A."/>
            <person name="Glavina del Rio T."/>
            <person name="Dalin E."/>
            <person name="Tice H."/>
            <person name="Bruce D."/>
            <person name="Goodwin L."/>
            <person name="Pitluck S."/>
            <person name="Peters L."/>
            <person name="Mikhailova N."/>
            <person name="Lu M."/>
            <person name="Kyrpides N."/>
            <person name="Mavromatis K."/>
            <person name="Ivanova N."/>
            <person name="Brettin T."/>
            <person name="Detter J.C."/>
            <person name="Han C."/>
            <person name="Larimer F."/>
            <person name="Land M."/>
            <person name="Hauser L."/>
            <person name="Markowitz V."/>
            <person name="Cheng J.-F."/>
            <person name="Hugenholtz P."/>
            <person name="Woyke T."/>
            <person name="Wu D."/>
            <person name="Pukall R."/>
            <person name="Steenblock K."/>
            <person name="Brambilla E."/>
            <person name="Klenk H.-P."/>
            <person name="Eisen J.A."/>
        </authorList>
    </citation>
    <scope>NUCLEOTIDE SEQUENCE [LARGE SCALE GENOMIC DNA]</scope>
    <source>
        <strain evidence="2">DSM 19664 / LMG 22246 / CIP 109416 / KR-200</strain>
    </source>
</reference>
<dbReference type="PANTHER" id="PTHR42110:SF1">
    <property type="entry name" value="L-ASPARAGINASE, PUTATIVE (AFU_ORTHOLOGUE AFUA_3G11890)-RELATED"/>
    <property type="match status" value="1"/>
</dbReference>
<dbReference type="PANTHER" id="PTHR42110">
    <property type="entry name" value="L-ASPARAGINASE, PUTATIVE (AFU_ORTHOLOGUE AFUA_3G11890)-RELATED"/>
    <property type="match status" value="1"/>
</dbReference>
<dbReference type="KEGG" id="dpd:Deipe_2665"/>
<sequence length="324" mass="34002">MKAPGEVIFSRGELPESVHRVHVAVVNAAGQLVASCGDAALVMFPRSSSKPFQAIPLAEAAPDLSSDELAIACASHAGTQRHLSVVERLLRRAGLDESALQCGTHAPFDPDAQAQLVRTGTPPSTLHHNCSGKHAGMLLTCRLRGLDLTSYTAAQHPLQREIAALHAALGAVDEVRVGRDGCSVPALALPLEAGARLFARLAAPEGPHEAALERVFAAMTLHPELIAGTRRLDTELMPRVPGCASKMGAEGYFGLALRDTPQGPLGVAIKIEDGSERARAHATLAVLNALGVPFSPELADLYPAALHNFAGYPVGEVQTEIHLA</sequence>
<dbReference type="InterPro" id="IPR010349">
    <property type="entry name" value="Asparaginase_II"/>
</dbReference>
<evidence type="ECO:0000313" key="1">
    <source>
        <dbReference type="EMBL" id="AFZ68130.1"/>
    </source>
</evidence>
<dbReference type="RefSeq" id="WP_015236432.1">
    <property type="nucleotide sequence ID" value="NC_019793.1"/>
</dbReference>
<dbReference type="STRING" id="937777.Deipe_2665"/>
<dbReference type="AlphaFoldDB" id="L0A565"/>
<dbReference type="HOGENOM" id="CLU_062004_0_0_0"/>
<protein>
    <submittedName>
        <fullName evidence="1">L-asparaginase II</fullName>
    </submittedName>
</protein>
<dbReference type="eggNOG" id="COG4448">
    <property type="taxonomic scope" value="Bacteria"/>
</dbReference>
<dbReference type="PATRIC" id="fig|937777.3.peg.2675"/>
<accession>L0A565</accession>
<dbReference type="EMBL" id="CP003382">
    <property type="protein sequence ID" value="AFZ68130.1"/>
    <property type="molecule type" value="Genomic_DNA"/>
</dbReference>
<gene>
    <name evidence="1" type="ordered locus">Deipe_2665</name>
</gene>
<evidence type="ECO:0000313" key="2">
    <source>
        <dbReference type="Proteomes" id="UP000010467"/>
    </source>
</evidence>
<name>L0A565_DEIPD</name>
<dbReference type="Pfam" id="PF06089">
    <property type="entry name" value="Asparaginase_II"/>
    <property type="match status" value="1"/>
</dbReference>
<proteinExistence type="predicted"/>
<organism evidence="1 2">
    <name type="scientific">Deinococcus peraridilitoris (strain DSM 19664 / LMG 22246 / CIP 109416 / KR-200)</name>
    <dbReference type="NCBI Taxonomy" id="937777"/>
    <lineage>
        <taxon>Bacteria</taxon>
        <taxon>Thermotogati</taxon>
        <taxon>Deinococcota</taxon>
        <taxon>Deinococci</taxon>
        <taxon>Deinococcales</taxon>
        <taxon>Deinococcaceae</taxon>
        <taxon>Deinococcus</taxon>
    </lineage>
</organism>